<reference evidence="1 2" key="2">
    <citation type="submission" date="2007-11" db="EMBL/GenBank/DDBJ databases">
        <authorList>
            <person name="Fulton L."/>
            <person name="Clifton S."/>
            <person name="Fulton B."/>
            <person name="Xu J."/>
            <person name="Minx P."/>
            <person name="Pepin K.H."/>
            <person name="Johnson M."/>
            <person name="Thiruvilangam P."/>
            <person name="Bhonagiri V."/>
            <person name="Nash W.E."/>
            <person name="Mardis E.R."/>
            <person name="Wilson R.K."/>
        </authorList>
    </citation>
    <scope>NUCLEOTIDE SEQUENCE [LARGE SCALE GENOMIC DNA]</scope>
    <source>
        <strain evidence="1 2">ATCC 43183</strain>
    </source>
</reference>
<gene>
    <name evidence="1" type="ORF">BACSTE_02553</name>
</gene>
<sequence>MEIEIVIIEHLFLRHDLHLSVGLQDINLITELPYKFNIMKNCL</sequence>
<protein>
    <submittedName>
        <fullName evidence="1">Uncharacterized protein</fullName>
    </submittedName>
</protein>
<reference evidence="1 2" key="1">
    <citation type="submission" date="2007-11" db="EMBL/GenBank/DDBJ databases">
        <title>Draft genome sequence of Bacteroides stercoris(ATCC 43183).</title>
        <authorList>
            <person name="Sudarsanam P."/>
            <person name="Ley R."/>
            <person name="Guruge J."/>
            <person name="Turnbaugh P.J."/>
            <person name="Mahowald M."/>
            <person name="Liep D."/>
            <person name="Gordon J."/>
        </authorList>
    </citation>
    <scope>NUCLEOTIDE SEQUENCE [LARGE SCALE GENOMIC DNA]</scope>
    <source>
        <strain evidence="1 2">ATCC 43183</strain>
    </source>
</reference>
<organism evidence="1 2">
    <name type="scientific">Bacteroides stercoris ATCC 43183</name>
    <dbReference type="NCBI Taxonomy" id="449673"/>
    <lineage>
        <taxon>Bacteria</taxon>
        <taxon>Pseudomonadati</taxon>
        <taxon>Bacteroidota</taxon>
        <taxon>Bacteroidia</taxon>
        <taxon>Bacteroidales</taxon>
        <taxon>Bacteroidaceae</taxon>
        <taxon>Bacteroides</taxon>
    </lineage>
</organism>
<evidence type="ECO:0000313" key="2">
    <source>
        <dbReference type="Proteomes" id="UP000004713"/>
    </source>
</evidence>
<dbReference type="HOGENOM" id="CLU_3229899_0_0_10"/>
<accession>B0NST8</accession>
<proteinExistence type="predicted"/>
<dbReference type="Proteomes" id="UP000004713">
    <property type="component" value="Unassembled WGS sequence"/>
</dbReference>
<evidence type="ECO:0000313" key="1">
    <source>
        <dbReference type="EMBL" id="EDS14864.1"/>
    </source>
</evidence>
<dbReference type="EMBL" id="ABFZ02000020">
    <property type="protein sequence ID" value="EDS14864.1"/>
    <property type="molecule type" value="Genomic_DNA"/>
</dbReference>
<comment type="caution">
    <text evidence="1">The sequence shown here is derived from an EMBL/GenBank/DDBJ whole genome shotgun (WGS) entry which is preliminary data.</text>
</comment>
<dbReference type="AlphaFoldDB" id="B0NST8"/>
<name>B0NST8_BACSE</name>